<dbReference type="GO" id="GO:0001227">
    <property type="term" value="F:DNA-binding transcription repressor activity, RNA polymerase II-specific"/>
    <property type="evidence" value="ECO:0007669"/>
    <property type="project" value="UniProtKB-ARBA"/>
</dbReference>
<dbReference type="RefSeq" id="XP_002173926.1">
    <property type="nucleotide sequence ID" value="XM_002173890.1"/>
</dbReference>
<keyword evidence="2" id="KW-0479">Metal-binding</keyword>
<evidence type="ECO:0000256" key="2">
    <source>
        <dbReference type="ARBA" id="ARBA00022723"/>
    </source>
</evidence>
<sequence length="867" mass="92588">MASEAFDILKSSEHPALAARQPNAADSSPSLKPDEFEAGDIWRMISKAKASVPNGHRVENLTWRMMSINLRKSKLGSSPLSPASSADMQYGELNSAHSLQHSSPNTVSSHSMFYNTDPKTAKHTEVALVSPKHSDVSGGDGADVDMLPDAIPPASVPDVGTGSSFMEFNYVQRRVRKTSFDESEARGKKRSFTLTHFPASNENGGQPICSTPKLSTTANNNLPLSSNFSNRTVPIGKQTVPGDAGFASTTGATENPMQIPRGSSGANAHGEESIPEDPLNLDFDVLSSEPFSYPDNATFSGFVDAGSITQTALSSSPAHTAFSFEQNSLNQATTDMPNSFMNNASEDPFSRASSYSSQSYFGFPSPVSAGLTPTQSFIPELAANGVFDSRAREFSSPMTPNCLPYTPQPNSLPAASSNSFPARPSMYRAPHKSFTNIHHVTDLNAMDNVTPAEGSFPNRWNPNETEVMPPSSQESYPVPQFVRVGTAMGIDPMRSSVPSYYNNSNSNQFAHREMPAQAPAGVSSSPLNFNHMPYLSSATAAKPGQVPAVDTVATGMKKRVGGVPQQYAPSSLSYGLKQSSGVQFNKYAAVQKNKREKSEERKAAEPNTAFNDAPSASKTSGAKNNSNNSSSNNNSNSGNSNNNSGGNAKNTKQNVPTCTNCQTRTTPLWRRSPDGHPLCNACGLFMKINGVVRPLSLKTDVIKKRNRSGSNNSGSRSGGGRKYSSRKNNSHSNAAHAQQQQNVNAANHMRKSSSVSDAKQNYPIMANAPAPVQRTSQVNSPPVINGLDPAMSFNMPTVVQNGFPYEKTGMPNAMDAGLTNGSMQNGVFGTLGDAAIPDSLPADPQSLSLDSVGLQGMSRPWDWYSVM</sequence>
<dbReference type="JaponicusDB" id="SJAG_02730">
    <property type="gene designation" value="gaf1"/>
</dbReference>
<dbReference type="OrthoDB" id="515401at2759"/>
<dbReference type="HOGENOM" id="CLU_336200_0_0_1"/>
<feature type="compositionally biased region" description="Low complexity" evidence="9">
    <location>
        <begin position="730"/>
        <end position="747"/>
    </location>
</feature>
<dbReference type="GO" id="GO:0000122">
    <property type="term" value="P:negative regulation of transcription by RNA polymerase II"/>
    <property type="evidence" value="ECO:0000318"/>
    <property type="project" value="GO_Central"/>
</dbReference>
<dbReference type="PRINTS" id="PR00619">
    <property type="entry name" value="GATAZNFINGER"/>
</dbReference>
<gene>
    <name evidence="12" type="primary">gaf1</name>
    <name evidence="11" type="ORF">SJAG_02730</name>
</gene>
<evidence type="ECO:0000256" key="5">
    <source>
        <dbReference type="ARBA" id="ARBA00023015"/>
    </source>
</evidence>
<dbReference type="PROSITE" id="PS00344">
    <property type="entry name" value="GATA_ZN_FINGER_1"/>
    <property type="match status" value="1"/>
</dbReference>
<dbReference type="GO" id="GO:0000981">
    <property type="term" value="F:DNA-binding transcription factor activity, RNA polymerase II-specific"/>
    <property type="evidence" value="ECO:0000318"/>
    <property type="project" value="GO_Central"/>
</dbReference>
<evidence type="ECO:0000313" key="11">
    <source>
        <dbReference type="EMBL" id="EEB07633.1"/>
    </source>
</evidence>
<keyword evidence="4" id="KW-0862">Zinc</keyword>
<dbReference type="GO" id="GO:0005634">
    <property type="term" value="C:nucleus"/>
    <property type="evidence" value="ECO:0000318"/>
    <property type="project" value="GO_Central"/>
</dbReference>
<dbReference type="VEuPathDB" id="FungiDB:SJAG_02730"/>
<protein>
    <submittedName>
        <fullName evidence="11">Transcription factor Gaf1</fullName>
    </submittedName>
</protein>
<dbReference type="Pfam" id="PF00320">
    <property type="entry name" value="GATA"/>
    <property type="match status" value="1"/>
</dbReference>
<keyword evidence="13" id="KW-1185">Reference proteome</keyword>
<evidence type="ECO:0000256" key="8">
    <source>
        <dbReference type="PROSITE-ProRule" id="PRU00094"/>
    </source>
</evidence>
<evidence type="ECO:0000256" key="7">
    <source>
        <dbReference type="ARBA" id="ARBA00023242"/>
    </source>
</evidence>
<proteinExistence type="predicted"/>
<dbReference type="PANTHER" id="PTHR10071">
    <property type="entry name" value="TRANSCRIPTION FACTOR GATA FAMILY MEMBER"/>
    <property type="match status" value="1"/>
</dbReference>
<feature type="compositionally biased region" description="Polar residues" evidence="9">
    <location>
        <begin position="458"/>
        <end position="475"/>
    </location>
</feature>
<dbReference type="STRING" id="402676.B6K112"/>
<feature type="region of interest" description="Disordered" evidence="9">
    <location>
        <begin position="455"/>
        <end position="476"/>
    </location>
</feature>
<dbReference type="FunFam" id="3.30.50.10:FF:000007">
    <property type="entry name" value="Nitrogen regulatory AreA, N-terminal"/>
    <property type="match status" value="1"/>
</dbReference>
<name>B6K112_SCHJY</name>
<dbReference type="CDD" id="cd00202">
    <property type="entry name" value="ZnF_GATA"/>
    <property type="match status" value="1"/>
</dbReference>
<dbReference type="GO" id="GO:0000978">
    <property type="term" value="F:RNA polymerase II cis-regulatory region sequence-specific DNA binding"/>
    <property type="evidence" value="ECO:0000318"/>
    <property type="project" value="GO_Central"/>
</dbReference>
<keyword evidence="3 8" id="KW-0863">Zinc-finger</keyword>
<reference evidence="11 13" key="1">
    <citation type="journal article" date="2011" name="Science">
        <title>Comparative functional genomics of the fission yeasts.</title>
        <authorList>
            <person name="Rhind N."/>
            <person name="Chen Z."/>
            <person name="Yassour M."/>
            <person name="Thompson D.A."/>
            <person name="Haas B.J."/>
            <person name="Habib N."/>
            <person name="Wapinski I."/>
            <person name="Roy S."/>
            <person name="Lin M.F."/>
            <person name="Heiman D.I."/>
            <person name="Young S.K."/>
            <person name="Furuya K."/>
            <person name="Guo Y."/>
            <person name="Pidoux A."/>
            <person name="Chen H.M."/>
            <person name="Robbertse B."/>
            <person name="Goldberg J.M."/>
            <person name="Aoki K."/>
            <person name="Bayne E.H."/>
            <person name="Berlin A.M."/>
            <person name="Desjardins C.A."/>
            <person name="Dobbs E."/>
            <person name="Dukaj L."/>
            <person name="Fan L."/>
            <person name="FitzGerald M.G."/>
            <person name="French C."/>
            <person name="Gujja S."/>
            <person name="Hansen K."/>
            <person name="Keifenheim D."/>
            <person name="Levin J.Z."/>
            <person name="Mosher R.A."/>
            <person name="Mueller C.A."/>
            <person name="Pfiffner J."/>
            <person name="Priest M."/>
            <person name="Russ C."/>
            <person name="Smialowska A."/>
            <person name="Swoboda P."/>
            <person name="Sykes S.M."/>
            <person name="Vaughn M."/>
            <person name="Vengrova S."/>
            <person name="Yoder R."/>
            <person name="Zeng Q."/>
            <person name="Allshire R."/>
            <person name="Baulcombe D."/>
            <person name="Birren B.W."/>
            <person name="Brown W."/>
            <person name="Ekwall K."/>
            <person name="Kellis M."/>
            <person name="Leatherwood J."/>
            <person name="Levin H."/>
            <person name="Margalit H."/>
            <person name="Martienssen R."/>
            <person name="Nieduszynski C.A."/>
            <person name="Spatafora J.W."/>
            <person name="Friedman N."/>
            <person name="Dalgaard J.Z."/>
            <person name="Baumann P."/>
            <person name="Niki H."/>
            <person name="Regev A."/>
            <person name="Nusbaum C."/>
        </authorList>
    </citation>
    <scope>NUCLEOTIDE SEQUENCE [LARGE SCALE GENOMIC DNA]</scope>
    <source>
        <strain evidence="13">yFS275 / FY16936</strain>
    </source>
</reference>
<dbReference type="EMBL" id="KE651166">
    <property type="protein sequence ID" value="EEB07633.1"/>
    <property type="molecule type" value="Genomic_DNA"/>
</dbReference>
<dbReference type="InterPro" id="IPR013860">
    <property type="entry name" value="AreA_GATA"/>
</dbReference>
<accession>B6K112</accession>
<keyword evidence="6" id="KW-0804">Transcription</keyword>
<feature type="region of interest" description="Disordered" evidence="9">
    <location>
        <begin position="702"/>
        <end position="757"/>
    </location>
</feature>
<dbReference type="SMART" id="SM00401">
    <property type="entry name" value="ZnF_GATA"/>
    <property type="match status" value="1"/>
</dbReference>
<keyword evidence="5" id="KW-0805">Transcription regulation</keyword>
<dbReference type="AlphaFoldDB" id="B6K112"/>
<evidence type="ECO:0000313" key="13">
    <source>
        <dbReference type="Proteomes" id="UP000001744"/>
    </source>
</evidence>
<evidence type="ECO:0000256" key="1">
    <source>
        <dbReference type="ARBA" id="ARBA00004123"/>
    </source>
</evidence>
<feature type="compositionally biased region" description="Low complexity" evidence="9">
    <location>
        <begin position="615"/>
        <end position="652"/>
    </location>
</feature>
<dbReference type="InterPro" id="IPR039355">
    <property type="entry name" value="Transcription_factor_GATA"/>
</dbReference>
<comment type="subcellular location">
    <subcellularLocation>
        <location evidence="1">Nucleus</location>
    </subcellularLocation>
</comment>
<dbReference type="eggNOG" id="KOG1601">
    <property type="taxonomic scope" value="Eukaryota"/>
</dbReference>
<dbReference type="InterPro" id="IPR013088">
    <property type="entry name" value="Znf_NHR/GATA"/>
</dbReference>
<dbReference type="Gene3D" id="3.30.50.10">
    <property type="entry name" value="Erythroid Transcription Factor GATA-1, subunit A"/>
    <property type="match status" value="1"/>
</dbReference>
<dbReference type="PANTHER" id="PTHR10071:SF281">
    <property type="entry name" value="BOX A-BINDING FACTOR-RELATED"/>
    <property type="match status" value="1"/>
</dbReference>
<evidence type="ECO:0000313" key="12">
    <source>
        <dbReference type="JaponicusDB" id="SJAG_02730"/>
    </source>
</evidence>
<evidence type="ECO:0000256" key="4">
    <source>
        <dbReference type="ARBA" id="ARBA00022833"/>
    </source>
</evidence>
<dbReference type="InterPro" id="IPR000679">
    <property type="entry name" value="Znf_GATA"/>
</dbReference>
<dbReference type="OMA" id="FMKINGV"/>
<dbReference type="GO" id="GO:0008270">
    <property type="term" value="F:zinc ion binding"/>
    <property type="evidence" value="ECO:0007669"/>
    <property type="project" value="UniProtKB-KW"/>
</dbReference>
<dbReference type="Proteomes" id="UP000001744">
    <property type="component" value="Unassembled WGS sequence"/>
</dbReference>
<dbReference type="Pfam" id="PF08550">
    <property type="entry name" value="GATA_AreA"/>
    <property type="match status" value="1"/>
</dbReference>
<evidence type="ECO:0000256" key="6">
    <source>
        <dbReference type="ARBA" id="ARBA00023163"/>
    </source>
</evidence>
<feature type="domain" description="GATA-type" evidence="10">
    <location>
        <begin position="652"/>
        <end position="705"/>
    </location>
</feature>
<dbReference type="GO" id="GO:0045944">
    <property type="term" value="P:positive regulation of transcription by RNA polymerase II"/>
    <property type="evidence" value="ECO:0000318"/>
    <property type="project" value="GO_Central"/>
</dbReference>
<feature type="region of interest" description="Disordered" evidence="9">
    <location>
        <begin position="1"/>
        <end position="33"/>
    </location>
</feature>
<dbReference type="GeneID" id="7051109"/>
<keyword evidence="7" id="KW-0539">Nucleus</keyword>
<organism evidence="11 13">
    <name type="scientific">Schizosaccharomyces japonicus (strain yFS275 / FY16936)</name>
    <name type="common">Fission yeast</name>
    <dbReference type="NCBI Taxonomy" id="402676"/>
    <lineage>
        <taxon>Eukaryota</taxon>
        <taxon>Fungi</taxon>
        <taxon>Dikarya</taxon>
        <taxon>Ascomycota</taxon>
        <taxon>Taphrinomycotina</taxon>
        <taxon>Schizosaccharomycetes</taxon>
        <taxon>Schizosaccharomycetales</taxon>
        <taxon>Schizosaccharomycetaceae</taxon>
        <taxon>Schizosaccharomyces</taxon>
    </lineage>
</organism>
<dbReference type="SUPFAM" id="SSF57716">
    <property type="entry name" value="Glucocorticoid receptor-like (DNA-binding domain)"/>
    <property type="match status" value="1"/>
</dbReference>
<evidence type="ECO:0000259" key="10">
    <source>
        <dbReference type="PROSITE" id="PS50114"/>
    </source>
</evidence>
<evidence type="ECO:0000256" key="9">
    <source>
        <dbReference type="SAM" id="MobiDB-lite"/>
    </source>
</evidence>
<dbReference type="PROSITE" id="PS50114">
    <property type="entry name" value="GATA_ZN_FINGER_2"/>
    <property type="match status" value="1"/>
</dbReference>
<feature type="region of interest" description="Disordered" evidence="9">
    <location>
        <begin position="590"/>
        <end position="657"/>
    </location>
</feature>
<evidence type="ECO:0000256" key="3">
    <source>
        <dbReference type="ARBA" id="ARBA00022771"/>
    </source>
</evidence>